<evidence type="ECO:0000256" key="5">
    <source>
        <dbReference type="ARBA" id="ARBA00023274"/>
    </source>
</evidence>
<name>A0A2H0YPR6_9BACT</name>
<dbReference type="Pfam" id="PF00177">
    <property type="entry name" value="Ribosomal_S7"/>
    <property type="match status" value="1"/>
</dbReference>
<dbReference type="GO" id="GO:0003735">
    <property type="term" value="F:structural constituent of ribosome"/>
    <property type="evidence" value="ECO:0007669"/>
    <property type="project" value="InterPro"/>
</dbReference>
<dbReference type="Gene3D" id="1.10.455.10">
    <property type="entry name" value="Ribosomal protein S7 domain"/>
    <property type="match status" value="1"/>
</dbReference>
<comment type="function">
    <text evidence="6">One of the primary rRNA binding proteins, it binds directly to 16S rRNA where it nucleates assembly of the head domain of the 30S subunit. Is located at the subunit interface close to the decoding center, probably blocks exit of the E-site tRNA.</text>
</comment>
<dbReference type="PIRSF" id="PIRSF002122">
    <property type="entry name" value="RPS7p_RPS7a_RPS5e_RPS7o"/>
    <property type="match status" value="1"/>
</dbReference>
<dbReference type="GO" id="GO:0000049">
    <property type="term" value="F:tRNA binding"/>
    <property type="evidence" value="ECO:0007669"/>
    <property type="project" value="UniProtKB-UniRule"/>
</dbReference>
<dbReference type="SUPFAM" id="SSF47973">
    <property type="entry name" value="Ribosomal protein S7"/>
    <property type="match status" value="1"/>
</dbReference>
<dbReference type="CDD" id="cd14869">
    <property type="entry name" value="uS7_Bacteria"/>
    <property type="match status" value="1"/>
</dbReference>
<organism evidence="8 9">
    <name type="scientific">Candidatus Kerfeldbacteria bacterium CG08_land_8_20_14_0_20_43_14</name>
    <dbReference type="NCBI Taxonomy" id="2014246"/>
    <lineage>
        <taxon>Bacteria</taxon>
        <taxon>Candidatus Kerfeldiibacteriota</taxon>
    </lineage>
</organism>
<dbReference type="FunFam" id="1.10.455.10:FF:000001">
    <property type="entry name" value="30S ribosomal protein S7"/>
    <property type="match status" value="1"/>
</dbReference>
<dbReference type="GO" id="GO:0019843">
    <property type="term" value="F:rRNA binding"/>
    <property type="evidence" value="ECO:0007669"/>
    <property type="project" value="UniProtKB-UniRule"/>
</dbReference>
<keyword evidence="3 6" id="KW-0694">RNA-binding</keyword>
<dbReference type="InterPro" id="IPR005717">
    <property type="entry name" value="Ribosomal_uS7_bac/org-type"/>
</dbReference>
<dbReference type="Proteomes" id="UP000236845">
    <property type="component" value="Unassembled WGS sequence"/>
</dbReference>
<dbReference type="InterPro" id="IPR023798">
    <property type="entry name" value="Ribosomal_uS7_dom"/>
</dbReference>
<evidence type="ECO:0000313" key="8">
    <source>
        <dbReference type="EMBL" id="PIS40495.1"/>
    </source>
</evidence>
<dbReference type="AlphaFoldDB" id="A0A2H0YPR6"/>
<evidence type="ECO:0000256" key="2">
    <source>
        <dbReference type="ARBA" id="ARBA00022730"/>
    </source>
</evidence>
<proteinExistence type="inferred from homology"/>
<evidence type="ECO:0000259" key="7">
    <source>
        <dbReference type="Pfam" id="PF00177"/>
    </source>
</evidence>
<comment type="subunit">
    <text evidence="6">Part of the 30S ribosomal subunit. Contacts proteins S9 and S11.</text>
</comment>
<sequence length="154" mass="17304">MHGKQAQKRKIKPDSKYKNVAVAKFINYVMERGKKSVAQKIVYGALEKVGEKTGKNPIEAFDLAIRNVSPVVEVKSRRVGGANYQVPVEVRGERKMALAYRWLLEAARNKKGKPMIEKLATEIISAINNEGDAIKKKQDVHRMAEANRAFAHFA</sequence>
<accession>A0A2H0YPR6</accession>
<evidence type="ECO:0000313" key="9">
    <source>
        <dbReference type="Proteomes" id="UP000236845"/>
    </source>
</evidence>
<dbReference type="InterPro" id="IPR000235">
    <property type="entry name" value="Ribosomal_uS7"/>
</dbReference>
<reference evidence="9" key="1">
    <citation type="submission" date="2017-09" db="EMBL/GenBank/DDBJ databases">
        <title>Depth-based differentiation of microbial function through sediment-hosted aquifers and enrichment of novel symbionts in the deep terrestrial subsurface.</title>
        <authorList>
            <person name="Probst A.J."/>
            <person name="Ladd B."/>
            <person name="Jarett J.K."/>
            <person name="Geller-Mcgrath D.E."/>
            <person name="Sieber C.M.K."/>
            <person name="Emerson J.B."/>
            <person name="Anantharaman K."/>
            <person name="Thomas B.C."/>
            <person name="Malmstrom R."/>
            <person name="Stieglmeier M."/>
            <person name="Klingl A."/>
            <person name="Woyke T."/>
            <person name="Ryan C.M."/>
            <person name="Banfield J.F."/>
        </authorList>
    </citation>
    <scope>NUCLEOTIDE SEQUENCE [LARGE SCALE GENOMIC DNA]</scope>
</reference>
<dbReference type="GO" id="GO:0006412">
    <property type="term" value="P:translation"/>
    <property type="evidence" value="ECO:0007669"/>
    <property type="project" value="UniProtKB-UniRule"/>
</dbReference>
<evidence type="ECO:0000256" key="6">
    <source>
        <dbReference type="HAMAP-Rule" id="MF_00480"/>
    </source>
</evidence>
<feature type="domain" description="Small ribosomal subunit protein uS7" evidence="7">
    <location>
        <begin position="4"/>
        <end position="148"/>
    </location>
</feature>
<evidence type="ECO:0000256" key="1">
    <source>
        <dbReference type="ARBA" id="ARBA00007151"/>
    </source>
</evidence>
<dbReference type="EMBL" id="PEXW01000067">
    <property type="protein sequence ID" value="PIS40495.1"/>
    <property type="molecule type" value="Genomic_DNA"/>
</dbReference>
<protein>
    <recommendedName>
        <fullName evidence="6">Small ribosomal subunit protein uS7</fullName>
    </recommendedName>
</protein>
<dbReference type="HAMAP" id="MF_00480_B">
    <property type="entry name" value="Ribosomal_uS7_B"/>
    <property type="match status" value="1"/>
</dbReference>
<keyword evidence="2 6" id="KW-0699">rRNA-binding</keyword>
<comment type="caution">
    <text evidence="8">The sequence shown here is derived from an EMBL/GenBank/DDBJ whole genome shotgun (WGS) entry which is preliminary data.</text>
</comment>
<keyword evidence="6" id="KW-0820">tRNA-binding</keyword>
<dbReference type="NCBIfam" id="TIGR01029">
    <property type="entry name" value="rpsG_bact"/>
    <property type="match status" value="1"/>
</dbReference>
<evidence type="ECO:0000256" key="4">
    <source>
        <dbReference type="ARBA" id="ARBA00022980"/>
    </source>
</evidence>
<evidence type="ECO:0000256" key="3">
    <source>
        <dbReference type="ARBA" id="ARBA00022884"/>
    </source>
</evidence>
<keyword evidence="4 6" id="KW-0689">Ribosomal protein</keyword>
<dbReference type="GO" id="GO:0015935">
    <property type="term" value="C:small ribosomal subunit"/>
    <property type="evidence" value="ECO:0007669"/>
    <property type="project" value="InterPro"/>
</dbReference>
<keyword evidence="5 6" id="KW-0687">Ribonucleoprotein</keyword>
<gene>
    <name evidence="6" type="primary">rpsG</name>
    <name evidence="8" type="ORF">COT26_03170</name>
</gene>
<dbReference type="PANTHER" id="PTHR11205">
    <property type="entry name" value="RIBOSOMAL PROTEIN S7"/>
    <property type="match status" value="1"/>
</dbReference>
<dbReference type="InterPro" id="IPR036823">
    <property type="entry name" value="Ribosomal_uS7_dom_sf"/>
</dbReference>
<comment type="similarity">
    <text evidence="1 6">Belongs to the universal ribosomal protein uS7 family.</text>
</comment>